<name>A0ABX5XJD2_9BACT</name>
<reference evidence="2 3" key="1">
    <citation type="submission" date="2019-02" db="EMBL/GenBank/DDBJ databases">
        <title>Deep-cultivation of Planctomycetes and their phenomic and genomic characterization uncovers novel biology.</title>
        <authorList>
            <person name="Wiegand S."/>
            <person name="Jogler M."/>
            <person name="Boedeker C."/>
            <person name="Pinto D."/>
            <person name="Vollmers J."/>
            <person name="Rivas-Marin E."/>
            <person name="Kohn T."/>
            <person name="Peeters S.H."/>
            <person name="Heuer A."/>
            <person name="Rast P."/>
            <person name="Oberbeckmann S."/>
            <person name="Bunk B."/>
            <person name="Jeske O."/>
            <person name="Meyerdierks A."/>
            <person name="Storesund J.E."/>
            <person name="Kallscheuer N."/>
            <person name="Luecker S."/>
            <person name="Lage O.M."/>
            <person name="Pohl T."/>
            <person name="Merkel B.J."/>
            <person name="Hornburger P."/>
            <person name="Mueller R.-W."/>
            <person name="Bruemmer F."/>
            <person name="Labrenz M."/>
            <person name="Spormann A.M."/>
            <person name="Op den Camp H."/>
            <person name="Overmann J."/>
            <person name="Amann R."/>
            <person name="Jetten M.S.M."/>
            <person name="Mascher T."/>
            <person name="Medema M.H."/>
            <person name="Devos D.P."/>
            <person name="Kaster A.-K."/>
            <person name="Ovreas L."/>
            <person name="Rohde M."/>
            <person name="Galperin M.Y."/>
            <person name="Jogler C."/>
        </authorList>
    </citation>
    <scope>NUCLEOTIDE SEQUENCE [LARGE SCALE GENOMIC DNA]</scope>
    <source>
        <strain evidence="2 3">TBK1r</strain>
    </source>
</reference>
<dbReference type="Proteomes" id="UP000318081">
    <property type="component" value="Chromosome"/>
</dbReference>
<gene>
    <name evidence="2" type="ORF">TBK1r_08040</name>
</gene>
<keyword evidence="3" id="KW-1185">Reference proteome</keyword>
<accession>A0ABX5XJD2</accession>
<comment type="similarity">
    <text evidence="1">Belongs to the UPF0167 family.</text>
</comment>
<evidence type="ECO:0000256" key="1">
    <source>
        <dbReference type="ARBA" id="ARBA00008525"/>
    </source>
</evidence>
<sequence length="167" mass="19704">MYPCGGTECHHCERQNVPIFTYFGHIVDAKLAKNPQLAEDEPDIDELCADCILSGNVRKHLIDEITATINRFAYDKTAATEAYHRFPDIPLFMQYRDWPICCGDWCEFMGCPSAYEESKRIPNIHAYWERGPVAWKSEFDLMPESLREVSLFRCQECWRMWFTWQFT</sequence>
<dbReference type="EMBL" id="CP036432">
    <property type="protein sequence ID" value="QDV81882.1"/>
    <property type="molecule type" value="Genomic_DNA"/>
</dbReference>
<evidence type="ECO:0000313" key="3">
    <source>
        <dbReference type="Proteomes" id="UP000318081"/>
    </source>
</evidence>
<protein>
    <submittedName>
        <fullName evidence="2">Uncharacterized protein</fullName>
    </submittedName>
</protein>
<proteinExistence type="inferred from homology"/>
<organism evidence="2 3">
    <name type="scientific">Stieleria magnilauensis</name>
    <dbReference type="NCBI Taxonomy" id="2527963"/>
    <lineage>
        <taxon>Bacteria</taxon>
        <taxon>Pseudomonadati</taxon>
        <taxon>Planctomycetota</taxon>
        <taxon>Planctomycetia</taxon>
        <taxon>Pirellulales</taxon>
        <taxon>Pirellulaceae</taxon>
        <taxon>Stieleria</taxon>
    </lineage>
</organism>
<evidence type="ECO:0000313" key="2">
    <source>
        <dbReference type="EMBL" id="QDV81882.1"/>
    </source>
</evidence>
<dbReference type="Pfam" id="PF03691">
    <property type="entry name" value="UPF0167"/>
    <property type="match status" value="1"/>
</dbReference>
<dbReference type="InterPro" id="IPR005363">
    <property type="entry name" value="UPF0167"/>
</dbReference>